<reference evidence="4 5" key="1">
    <citation type="journal article" date="2004" name="Nature">
        <title>Genome evolution in yeasts.</title>
        <authorList>
            <consortium name="Genolevures"/>
            <person name="Dujon B."/>
            <person name="Sherman D."/>
            <person name="Fischer G."/>
            <person name="Durrens P."/>
            <person name="Casaregola S."/>
            <person name="Lafontaine I."/>
            <person name="de Montigny J."/>
            <person name="Marck C."/>
            <person name="Neuveglise C."/>
            <person name="Talla E."/>
            <person name="Goffard N."/>
            <person name="Frangeul L."/>
            <person name="Aigle M."/>
            <person name="Anthouard V."/>
            <person name="Babour A."/>
            <person name="Barbe V."/>
            <person name="Barnay S."/>
            <person name="Blanchin S."/>
            <person name="Beckerich J.M."/>
            <person name="Beyne E."/>
            <person name="Bleykasten C."/>
            <person name="Boisrame A."/>
            <person name="Boyer J."/>
            <person name="Cattolico L."/>
            <person name="Confanioleri F."/>
            <person name="de Daruvar A."/>
            <person name="Despons L."/>
            <person name="Fabre E."/>
            <person name="Fairhead C."/>
            <person name="Ferry-Dumazet H."/>
            <person name="Groppi A."/>
            <person name="Hantraye F."/>
            <person name="Hennequin C."/>
            <person name="Jauniaux N."/>
            <person name="Joyet P."/>
            <person name="Kachouri R."/>
            <person name="Kerrest A."/>
            <person name="Koszul R."/>
            <person name="Lemaire M."/>
            <person name="Lesur I."/>
            <person name="Ma L."/>
            <person name="Muller H."/>
            <person name="Nicaud J.M."/>
            <person name="Nikolski M."/>
            <person name="Oztas S."/>
            <person name="Ozier-Kalogeropoulos O."/>
            <person name="Pellenz S."/>
            <person name="Potier S."/>
            <person name="Richard G.F."/>
            <person name="Straub M.L."/>
            <person name="Suleau A."/>
            <person name="Swennene D."/>
            <person name="Tekaia F."/>
            <person name="Wesolowski-Louvel M."/>
            <person name="Westhof E."/>
            <person name="Wirth B."/>
            <person name="Zeniou-Meyer M."/>
            <person name="Zivanovic I."/>
            <person name="Bolotin-Fukuhara M."/>
            <person name="Thierry A."/>
            <person name="Bouchier C."/>
            <person name="Caudron B."/>
            <person name="Scarpelli C."/>
            <person name="Gaillardin C."/>
            <person name="Weissenbach J."/>
            <person name="Wincker P."/>
            <person name="Souciet J.L."/>
        </authorList>
    </citation>
    <scope>NUCLEOTIDE SEQUENCE [LARGE SCALE GENOMIC DNA]</scope>
    <source>
        <strain evidence="5">ATCC 8585 / CBS 2359 / DSM 70799 / NBRC 1267 / NRRL Y-1140 / WM37</strain>
    </source>
</reference>
<dbReference type="InterPro" id="IPR001841">
    <property type="entry name" value="Znf_RING"/>
</dbReference>
<dbReference type="STRING" id="284590.Q6CW28"/>
<dbReference type="eggNOG" id="ENOG502QSDX">
    <property type="taxonomic scope" value="Eukaryota"/>
</dbReference>
<evidence type="ECO:0000256" key="1">
    <source>
        <dbReference type="PROSITE-ProRule" id="PRU00175"/>
    </source>
</evidence>
<dbReference type="EMBL" id="CR382122">
    <property type="protein sequence ID" value="CAH02254.1"/>
    <property type="molecule type" value="Genomic_DNA"/>
</dbReference>
<accession>Q6CW28</accession>
<evidence type="ECO:0000259" key="3">
    <source>
        <dbReference type="PROSITE" id="PS50089"/>
    </source>
</evidence>
<evidence type="ECO:0000313" key="5">
    <source>
        <dbReference type="Proteomes" id="UP000000598"/>
    </source>
</evidence>
<dbReference type="Gene3D" id="3.30.40.10">
    <property type="entry name" value="Zinc/RING finger domain, C3HC4 (zinc finger)"/>
    <property type="match status" value="1"/>
</dbReference>
<feature type="region of interest" description="Disordered" evidence="2">
    <location>
        <begin position="1"/>
        <end position="36"/>
    </location>
</feature>
<dbReference type="Proteomes" id="UP000000598">
    <property type="component" value="Chromosome B"/>
</dbReference>
<dbReference type="HOGENOM" id="CLU_285457_0_0_1"/>
<feature type="compositionally biased region" description="Polar residues" evidence="2">
    <location>
        <begin position="22"/>
        <end position="31"/>
    </location>
</feature>
<dbReference type="OMA" id="SSPECEY"/>
<dbReference type="PROSITE" id="PS50089">
    <property type="entry name" value="ZF_RING_2"/>
    <property type="match status" value="1"/>
</dbReference>
<sequence>MMQLRTPLVERPKKTHTPPSGDRNTPSSSSKFLKDVTGKGFRKISTRLSRTTPTDSTITLSPEVEYVETFPEIPNEPSKKIKGQLDFFKKRPTPLNLSPLTPPSSLKKKSVCDQKDADLAKLESPIELKFDNSKKNARRPAPPMEQSILSFHSNLFDPHYSFTADADSKPFGLGLYDEVSSPTCMMQMQRNIRKASATKRYNTCTCSVCQEKIQNLLGGERIIELECSHQCHMDCFTAMMDSTTFKPPICQLCGKRSNSLDEQVTQDLVLRKMKEITKGRSNSESTLFDRGFNTATKISDDTVLQTLTADTRTSETSTELSGRKLVTPRSQLIRTAQLSSNGFRDVFDMLDEKFDISTPRQSISVDPLDIESKPKDKLRVSICPKLNKYTVNEQSSKIILPHLLSVHLPKEDDMNEIRSVQVILCISAVNSNTAHQSKESYLAHIKNIVRKVLSSLKKDEYLGLIIVGRDGNGRSGCRGTFYGFVSNTWDGWDEILAGLKIIDNTEEMIFPNPIWEAKEMLQTVERLMLTAIDLDEAEVRHLIILSGTHDTDRRITKLEDNLYEQKVEQLLEKMMNKYHCSVSQWISEDEMKPLLLQDYTPQWQYSVYTEFFNKNSCHVEQYISKLRRVPLDTVSITLQPCDTDIVKIHTMYFNGSLFPCEGGDKEAIELKLGPFGYGDFKSIIVEVEVDVPKIQKWKEETGSSISLLGYRTSQDPGVFGVSSTVSIELHPTCSSPALSQTTSLFHIADADTDADPDAEAETSCASLFLDLPLVPPSSPSCDSLFVTRQIQLMVIESLRKLTTDTVNKTVPETTIRELTSVVFGMSRDCTSMNLQYYDEIGHENKLENHIELLTQRLEQILHHNNPKIMMHKLIQWLL</sequence>
<name>Q6CW28_KLULA</name>
<organism evidence="4 5">
    <name type="scientific">Kluyveromyces lactis (strain ATCC 8585 / CBS 2359 / DSM 70799 / NBRC 1267 / NRRL Y-1140 / WM37)</name>
    <name type="common">Yeast</name>
    <name type="synonym">Candida sphaerica</name>
    <dbReference type="NCBI Taxonomy" id="284590"/>
    <lineage>
        <taxon>Eukaryota</taxon>
        <taxon>Fungi</taxon>
        <taxon>Dikarya</taxon>
        <taxon>Ascomycota</taxon>
        <taxon>Saccharomycotina</taxon>
        <taxon>Saccharomycetes</taxon>
        <taxon>Saccharomycetales</taxon>
        <taxon>Saccharomycetaceae</taxon>
        <taxon>Kluyveromyces</taxon>
    </lineage>
</organism>
<keyword evidence="1" id="KW-0862">Zinc</keyword>
<evidence type="ECO:0000256" key="2">
    <source>
        <dbReference type="SAM" id="MobiDB-lite"/>
    </source>
</evidence>
<dbReference type="PaxDb" id="284590-Q6CW28"/>
<dbReference type="InterPro" id="IPR013083">
    <property type="entry name" value="Znf_RING/FYVE/PHD"/>
</dbReference>
<dbReference type="FunCoup" id="Q6CW28">
    <property type="interactions" value="256"/>
</dbReference>
<dbReference type="KEGG" id="kla:KLLA0_B07469g"/>
<dbReference type="InParanoid" id="Q6CW28"/>
<proteinExistence type="predicted"/>
<keyword evidence="1" id="KW-0479">Metal-binding</keyword>
<dbReference type="SUPFAM" id="SSF57850">
    <property type="entry name" value="RING/U-box"/>
    <property type="match status" value="1"/>
</dbReference>
<dbReference type="GO" id="GO:0008270">
    <property type="term" value="F:zinc ion binding"/>
    <property type="evidence" value="ECO:0007669"/>
    <property type="project" value="UniProtKB-KW"/>
</dbReference>
<dbReference type="AlphaFoldDB" id="Q6CW28"/>
<keyword evidence="5" id="KW-1185">Reference proteome</keyword>
<evidence type="ECO:0000313" key="4">
    <source>
        <dbReference type="EMBL" id="CAH02254.1"/>
    </source>
</evidence>
<feature type="domain" description="RING-type" evidence="3">
    <location>
        <begin position="206"/>
        <end position="253"/>
    </location>
</feature>
<protein>
    <submittedName>
        <fullName evidence="4">KLLA0B07469p</fullName>
    </submittedName>
</protein>
<keyword evidence="1" id="KW-0863">Zinc-finger</keyword>
<gene>
    <name evidence="4" type="ORF">KLLA0_B07469g</name>
</gene>